<keyword evidence="5" id="KW-1185">Reference proteome</keyword>
<keyword evidence="1" id="KW-0472">Membrane</keyword>
<feature type="transmembrane region" description="Helical" evidence="1">
    <location>
        <begin position="464"/>
        <end position="489"/>
    </location>
</feature>
<evidence type="ECO:0000313" key="4">
    <source>
        <dbReference type="EMBL" id="KAH7289830.1"/>
    </source>
</evidence>
<dbReference type="PRINTS" id="PR00625">
    <property type="entry name" value="JDOMAIN"/>
</dbReference>
<dbReference type="PROSITE" id="PS51379">
    <property type="entry name" value="4FE4S_FER_2"/>
    <property type="match status" value="1"/>
</dbReference>
<organism evidence="4 5">
    <name type="scientific">Ceratopteris richardii</name>
    <name type="common">Triangle waterfern</name>
    <dbReference type="NCBI Taxonomy" id="49495"/>
    <lineage>
        <taxon>Eukaryota</taxon>
        <taxon>Viridiplantae</taxon>
        <taxon>Streptophyta</taxon>
        <taxon>Embryophyta</taxon>
        <taxon>Tracheophyta</taxon>
        <taxon>Polypodiopsida</taxon>
        <taxon>Polypodiidae</taxon>
        <taxon>Polypodiales</taxon>
        <taxon>Pteridineae</taxon>
        <taxon>Pteridaceae</taxon>
        <taxon>Parkerioideae</taxon>
        <taxon>Ceratopteris</taxon>
    </lineage>
</organism>
<sequence>MEVIAHSIRTSIHRQDAYGTTTWLNASNYGRRKIRVSSCRASMRNTHQEYEYDFYELLSVDKNASLQEIRRSYRWLQKKCHPDIAGDVGHDMSILLNQAYTTLADPDQRAIYDQSVADSSELQGYTGSPLYSKWLGPSHEERAVFVDESHCVGCLKCALIAPNTFAIESRYGRARVVGQWGDSKRAIGDAIKACPVDCITWVERCQLAALEFVMSKEPRVPVGFNVHNNGGVRPSDVFKGAEKLMEKIKQQEQQKKKMHTTETPAQREARLAAMEGVHVRSGRWWYYFIAHPDAVYKSSPHFNHKSGAIVPLSFYKTGGDRLNSTYNTRHGNVNHEFGNELNRLLEAAKKRRQGAAASPGGGAYDDEYWVPLSKTDGLVLLPLKNEPTIQNMEKGYSKAKGPWLMSGRLNTWMDHVVSGGPIFTAILAAWFVGMTSVPGVALSTNEMGAGLLPANWVQSMELQVVSAAAVWYLVGAVFANTFILLVNLLQMQSKKTSD</sequence>
<dbReference type="EMBL" id="CM035435">
    <property type="protein sequence ID" value="KAH7289830.1"/>
    <property type="molecule type" value="Genomic_DNA"/>
</dbReference>
<dbReference type="AlphaFoldDB" id="A0A8T2R1L4"/>
<evidence type="ECO:0000313" key="5">
    <source>
        <dbReference type="Proteomes" id="UP000825935"/>
    </source>
</evidence>
<keyword evidence="1" id="KW-0812">Transmembrane</keyword>
<feature type="domain" description="4Fe-4S ferredoxin-type" evidence="3">
    <location>
        <begin position="142"/>
        <end position="172"/>
    </location>
</feature>
<name>A0A8T2R1L4_CERRI</name>
<dbReference type="InterPro" id="IPR036869">
    <property type="entry name" value="J_dom_sf"/>
</dbReference>
<proteinExistence type="predicted"/>
<comment type="caution">
    <text evidence="4">The sequence shown here is derived from an EMBL/GenBank/DDBJ whole genome shotgun (WGS) entry which is preliminary data.</text>
</comment>
<protein>
    <recommendedName>
        <fullName evidence="6">J domain-containing protein</fullName>
    </recommendedName>
</protein>
<dbReference type="Gene3D" id="1.10.287.110">
    <property type="entry name" value="DnaJ domain"/>
    <property type="match status" value="1"/>
</dbReference>
<gene>
    <name evidence="4" type="ORF">KP509_30G020400</name>
</gene>
<dbReference type="Pfam" id="PF13370">
    <property type="entry name" value="Fer4_13"/>
    <property type="match status" value="1"/>
</dbReference>
<dbReference type="PANTHER" id="PTHR45295">
    <property type="entry name" value="CHAPERONE PROTEIN DNAJ C76, CHLOROPLASTIC"/>
    <property type="match status" value="1"/>
</dbReference>
<dbReference type="SUPFAM" id="SSF46565">
    <property type="entry name" value="Chaperone J-domain"/>
    <property type="match status" value="1"/>
</dbReference>
<dbReference type="PROSITE" id="PS50076">
    <property type="entry name" value="DNAJ_2"/>
    <property type="match status" value="1"/>
</dbReference>
<evidence type="ECO:0000256" key="1">
    <source>
        <dbReference type="SAM" id="Phobius"/>
    </source>
</evidence>
<feature type="domain" description="J" evidence="2">
    <location>
        <begin position="53"/>
        <end position="116"/>
    </location>
</feature>
<evidence type="ECO:0000259" key="2">
    <source>
        <dbReference type="PROSITE" id="PS50076"/>
    </source>
</evidence>
<dbReference type="SMART" id="SM00271">
    <property type="entry name" value="DnaJ"/>
    <property type="match status" value="1"/>
</dbReference>
<dbReference type="PANTHER" id="PTHR45295:SF1">
    <property type="entry name" value="CHAPERONE PROTEIN DNAJ C76, CHLOROPLASTIC"/>
    <property type="match status" value="1"/>
</dbReference>
<evidence type="ECO:0000259" key="3">
    <source>
        <dbReference type="PROSITE" id="PS51379"/>
    </source>
</evidence>
<dbReference type="InterPro" id="IPR001623">
    <property type="entry name" value="DnaJ_domain"/>
</dbReference>
<dbReference type="CDD" id="cd06257">
    <property type="entry name" value="DnaJ"/>
    <property type="match status" value="1"/>
</dbReference>
<dbReference type="InterPro" id="IPR017896">
    <property type="entry name" value="4Fe4S_Fe-S-bd"/>
</dbReference>
<keyword evidence="1" id="KW-1133">Transmembrane helix</keyword>
<dbReference type="OrthoDB" id="376357at2759"/>
<dbReference type="Pfam" id="PF00226">
    <property type="entry name" value="DnaJ"/>
    <property type="match status" value="1"/>
</dbReference>
<dbReference type="OMA" id="AGREDYW"/>
<dbReference type="SUPFAM" id="SSF54862">
    <property type="entry name" value="4Fe-4S ferredoxins"/>
    <property type="match status" value="1"/>
</dbReference>
<dbReference type="Gene3D" id="3.30.70.20">
    <property type="match status" value="1"/>
</dbReference>
<dbReference type="Proteomes" id="UP000825935">
    <property type="component" value="Chromosome 30"/>
</dbReference>
<feature type="transmembrane region" description="Helical" evidence="1">
    <location>
        <begin position="422"/>
        <end position="444"/>
    </location>
</feature>
<reference evidence="4" key="1">
    <citation type="submission" date="2021-08" db="EMBL/GenBank/DDBJ databases">
        <title>WGS assembly of Ceratopteris richardii.</title>
        <authorList>
            <person name="Marchant D.B."/>
            <person name="Chen G."/>
            <person name="Jenkins J."/>
            <person name="Shu S."/>
            <person name="Leebens-Mack J."/>
            <person name="Grimwood J."/>
            <person name="Schmutz J."/>
            <person name="Soltis P."/>
            <person name="Soltis D."/>
            <person name="Chen Z.-H."/>
        </authorList>
    </citation>
    <scope>NUCLEOTIDE SEQUENCE</scope>
    <source>
        <strain evidence="4">Whitten #5841</strain>
        <tissue evidence="4">Leaf</tissue>
    </source>
</reference>
<evidence type="ECO:0008006" key="6">
    <source>
        <dbReference type="Google" id="ProtNLM"/>
    </source>
</evidence>
<accession>A0A8T2R1L4</accession>